<evidence type="ECO:0000313" key="9">
    <source>
        <dbReference type="EMBL" id="NDV63202.1"/>
    </source>
</evidence>
<dbReference type="GO" id="GO:0005737">
    <property type="term" value="C:cytoplasm"/>
    <property type="evidence" value="ECO:0007669"/>
    <property type="project" value="TreeGrafter"/>
</dbReference>
<sequence length="467" mass="52242">MKNRILSVAGLLVAGALFANRPNVLFIAVDDLKPMLGTYGYEQVKSPRIDKLSEQGVVFLNAACQFPVCGPSRASIMTGLRPETTGVLNLKTKMRDVNPDVLTLPQHFKNNGYVTAGVGKIFDPRCVDSRNQGDEISWTFPYDENPSSTVPSMPKSREVVQAYDLPDEAFPDGRIFRGAVEKLRKMAEQEEPFFLAVGFKKPHLPFVAPQRFFDLYDPETIQLASFQERAQDNSGYGYWDSKETRGYDGVPDKGDIPDTVQRQMIHGYLACISWIDTLVGQLLEELEATGKAQNTIVVLWGDHGFHLGDHGLWGKHTPFEEAVRAPLIIVDPRVGKPVKTVSPVEFTDVFPTLCDLAGLELPERLQGVSLVACLEDESAKPREVSTSIYKSRGAFGYSVRNERYRYIEWISNKGANLVGRDLFDFEADPLGKVNFAKHKDYQDVVKELSDALHAESHGWKLLQRSLD</sequence>
<dbReference type="PANTHER" id="PTHR45953">
    <property type="entry name" value="IDURONATE 2-SULFATASE"/>
    <property type="match status" value="1"/>
</dbReference>
<feature type="domain" description="Sulfatase N-terminal" evidence="8">
    <location>
        <begin position="22"/>
        <end position="358"/>
    </location>
</feature>
<dbReference type="Gene3D" id="3.40.720.10">
    <property type="entry name" value="Alkaline Phosphatase, subunit A"/>
    <property type="match status" value="1"/>
</dbReference>
<dbReference type="PANTHER" id="PTHR45953:SF1">
    <property type="entry name" value="IDURONATE 2-SULFATASE"/>
    <property type="match status" value="1"/>
</dbReference>
<feature type="signal peptide" evidence="7">
    <location>
        <begin position="1"/>
        <end position="19"/>
    </location>
</feature>
<name>A0A6B2M4J4_9BACT</name>
<organism evidence="9 10">
    <name type="scientific">Oceanipulchritudo coccoides</name>
    <dbReference type="NCBI Taxonomy" id="2706888"/>
    <lineage>
        <taxon>Bacteria</taxon>
        <taxon>Pseudomonadati</taxon>
        <taxon>Verrucomicrobiota</taxon>
        <taxon>Opitutia</taxon>
        <taxon>Puniceicoccales</taxon>
        <taxon>Oceanipulchritudinaceae</taxon>
        <taxon>Oceanipulchritudo</taxon>
    </lineage>
</organism>
<dbReference type="InterPro" id="IPR000917">
    <property type="entry name" value="Sulfatase_N"/>
</dbReference>
<gene>
    <name evidence="9" type="ORF">G0Q06_12120</name>
</gene>
<evidence type="ECO:0000256" key="4">
    <source>
        <dbReference type="ARBA" id="ARBA00022729"/>
    </source>
</evidence>
<dbReference type="InterPro" id="IPR017850">
    <property type="entry name" value="Alkaline_phosphatase_core_sf"/>
</dbReference>
<dbReference type="GO" id="GO:0046872">
    <property type="term" value="F:metal ion binding"/>
    <property type="evidence" value="ECO:0007669"/>
    <property type="project" value="UniProtKB-KW"/>
</dbReference>
<comment type="cofactor">
    <cofactor evidence="1">
        <name>Ca(2+)</name>
        <dbReference type="ChEBI" id="CHEBI:29108"/>
    </cofactor>
</comment>
<evidence type="ECO:0000256" key="1">
    <source>
        <dbReference type="ARBA" id="ARBA00001913"/>
    </source>
</evidence>
<dbReference type="CDD" id="cd16030">
    <property type="entry name" value="iduronate-2-sulfatase"/>
    <property type="match status" value="1"/>
</dbReference>
<keyword evidence="10" id="KW-1185">Reference proteome</keyword>
<evidence type="ECO:0000256" key="7">
    <source>
        <dbReference type="SAM" id="SignalP"/>
    </source>
</evidence>
<proteinExistence type="inferred from homology"/>
<dbReference type="GO" id="GO:0004423">
    <property type="term" value="F:iduronate-2-sulfatase activity"/>
    <property type="evidence" value="ECO:0007669"/>
    <property type="project" value="InterPro"/>
</dbReference>
<evidence type="ECO:0000259" key="8">
    <source>
        <dbReference type="Pfam" id="PF00884"/>
    </source>
</evidence>
<comment type="caution">
    <text evidence="9">The sequence shown here is derived from an EMBL/GenBank/DDBJ whole genome shotgun (WGS) entry which is preliminary data.</text>
</comment>
<dbReference type="AlphaFoldDB" id="A0A6B2M4J4"/>
<keyword evidence="4 7" id="KW-0732">Signal</keyword>
<reference evidence="9 10" key="1">
    <citation type="submission" date="2020-02" db="EMBL/GenBank/DDBJ databases">
        <title>Albibacoteraceae fam. nov., the first described family within the subdivision 4 Verrucomicrobia.</title>
        <authorList>
            <person name="Xi F."/>
        </authorList>
    </citation>
    <scope>NUCLEOTIDE SEQUENCE [LARGE SCALE GENOMIC DNA]</scope>
    <source>
        <strain evidence="9 10">CK1056</strain>
    </source>
</reference>
<evidence type="ECO:0000256" key="3">
    <source>
        <dbReference type="ARBA" id="ARBA00022723"/>
    </source>
</evidence>
<protein>
    <submittedName>
        <fullName evidence="9">Sulfatase</fullName>
    </submittedName>
</protein>
<keyword evidence="3" id="KW-0479">Metal-binding</keyword>
<dbReference type="EMBL" id="JAAGNX010000003">
    <property type="protein sequence ID" value="NDV63202.1"/>
    <property type="molecule type" value="Genomic_DNA"/>
</dbReference>
<dbReference type="Pfam" id="PF00884">
    <property type="entry name" value="Sulfatase"/>
    <property type="match status" value="1"/>
</dbReference>
<evidence type="ECO:0000256" key="2">
    <source>
        <dbReference type="ARBA" id="ARBA00008779"/>
    </source>
</evidence>
<keyword evidence="5" id="KW-0378">Hydrolase</keyword>
<dbReference type="RefSeq" id="WP_163966413.1">
    <property type="nucleotide sequence ID" value="NZ_JAAGNX010000003.1"/>
</dbReference>
<evidence type="ECO:0000256" key="6">
    <source>
        <dbReference type="ARBA" id="ARBA00022837"/>
    </source>
</evidence>
<comment type="similarity">
    <text evidence="2">Belongs to the sulfatase family.</text>
</comment>
<keyword evidence="6" id="KW-0106">Calcium</keyword>
<dbReference type="InterPro" id="IPR035874">
    <property type="entry name" value="IDS"/>
</dbReference>
<dbReference type="PROSITE" id="PS00523">
    <property type="entry name" value="SULFATASE_1"/>
    <property type="match status" value="1"/>
</dbReference>
<dbReference type="InterPro" id="IPR024607">
    <property type="entry name" value="Sulfatase_CS"/>
</dbReference>
<evidence type="ECO:0000313" key="10">
    <source>
        <dbReference type="Proteomes" id="UP000478417"/>
    </source>
</evidence>
<dbReference type="Proteomes" id="UP000478417">
    <property type="component" value="Unassembled WGS sequence"/>
</dbReference>
<dbReference type="SUPFAM" id="SSF53649">
    <property type="entry name" value="Alkaline phosphatase-like"/>
    <property type="match status" value="1"/>
</dbReference>
<feature type="chain" id="PRO_5025594924" evidence="7">
    <location>
        <begin position="20"/>
        <end position="467"/>
    </location>
</feature>
<accession>A0A6B2M4J4</accession>
<evidence type="ECO:0000256" key="5">
    <source>
        <dbReference type="ARBA" id="ARBA00022801"/>
    </source>
</evidence>